<gene>
    <name evidence="12" type="ORF">Ahy_B01g056800</name>
</gene>
<evidence type="ECO:0000259" key="11">
    <source>
        <dbReference type="Pfam" id="PF01693"/>
    </source>
</evidence>
<sequence>MESGRHRFYGVRRGRVPGIYMNWEDCKQQVNGFRDCEFKGFPNADDAVSWLRAGGVLLEPPPPPPPPSAPHHPPPRHHHRHGWVWLGARQLSVELHAMKLHSVQRTRLEAGCRRSRNDSTPKDFVITEDIEVYLIRVCSQLRLDYSVFTQRESYTQNGVQLHGFWVVLQSAQHGVNWVVDGLFSEDEAKARQDAAFQMLEKVLTMTGRKVTALQRRVEDLERQVSTPPYHQIRELQNENQMMRNELEMFHKIVGGDYLYLGIHSAFYFEQLYDIFSIDVVARLLVFVLGDDTSYKIENWVEPRRKSSDLNIIIPCLLESCNDEQIG</sequence>
<dbReference type="InterPro" id="IPR009027">
    <property type="entry name" value="Ribosomal_bL9/RNase_H1_N"/>
</dbReference>
<evidence type="ECO:0000256" key="5">
    <source>
        <dbReference type="ARBA" id="ARBA00022723"/>
    </source>
</evidence>
<proteinExistence type="inferred from homology"/>
<comment type="caution">
    <text evidence="12">The sequence shown here is derived from an EMBL/GenBank/DDBJ whole genome shotgun (WGS) entry which is preliminary data.</text>
</comment>
<dbReference type="Gene3D" id="3.40.970.10">
    <property type="entry name" value="Ribonuclease H1, N-terminal domain"/>
    <property type="match status" value="1"/>
</dbReference>
<feature type="coiled-coil region" evidence="9">
    <location>
        <begin position="203"/>
        <end position="252"/>
    </location>
</feature>
<dbReference type="FunFam" id="3.40.970.10:FF:000001">
    <property type="entry name" value="Ribonuclease H1"/>
    <property type="match status" value="1"/>
</dbReference>
<feature type="domain" description="Ribonuclease H1 N-terminal" evidence="11">
    <location>
        <begin position="7"/>
        <end position="50"/>
    </location>
</feature>
<keyword evidence="5" id="KW-0479">Metal-binding</keyword>
<comment type="cofactor">
    <cofactor evidence="1">
        <name>Mg(2+)</name>
        <dbReference type="ChEBI" id="CHEBI:18420"/>
    </cofactor>
</comment>
<keyword evidence="13" id="KW-1185">Reference proteome</keyword>
<dbReference type="InterPro" id="IPR037056">
    <property type="entry name" value="RNase_H1_N_sf"/>
</dbReference>
<feature type="compositionally biased region" description="Pro residues" evidence="10">
    <location>
        <begin position="59"/>
        <end position="72"/>
    </location>
</feature>
<feature type="region of interest" description="Disordered" evidence="10">
    <location>
        <begin position="55"/>
        <end position="79"/>
    </location>
</feature>
<evidence type="ECO:0000256" key="1">
    <source>
        <dbReference type="ARBA" id="ARBA00001946"/>
    </source>
</evidence>
<dbReference type="EC" id="3.1.26.4" evidence="3"/>
<keyword evidence="7" id="KW-0378">Hydrolase</keyword>
<dbReference type="Proteomes" id="UP000289738">
    <property type="component" value="Chromosome B01"/>
</dbReference>
<evidence type="ECO:0000256" key="6">
    <source>
        <dbReference type="ARBA" id="ARBA00022759"/>
    </source>
</evidence>
<protein>
    <recommendedName>
        <fullName evidence="3">ribonuclease H</fullName>
        <ecNumber evidence="3">3.1.26.4</ecNumber>
    </recommendedName>
</protein>
<dbReference type="EMBL" id="SDMP01000011">
    <property type="protein sequence ID" value="RYR31865.1"/>
    <property type="molecule type" value="Genomic_DNA"/>
</dbReference>
<dbReference type="STRING" id="3818.A0A445AZJ5"/>
<dbReference type="GO" id="GO:0046872">
    <property type="term" value="F:metal ion binding"/>
    <property type="evidence" value="ECO:0007669"/>
    <property type="project" value="UniProtKB-KW"/>
</dbReference>
<keyword evidence="8" id="KW-0460">Magnesium</keyword>
<reference evidence="12 13" key="1">
    <citation type="submission" date="2019-01" db="EMBL/GenBank/DDBJ databases">
        <title>Sequencing of cultivated peanut Arachis hypogaea provides insights into genome evolution and oil improvement.</title>
        <authorList>
            <person name="Chen X."/>
        </authorList>
    </citation>
    <scope>NUCLEOTIDE SEQUENCE [LARGE SCALE GENOMIC DNA]</scope>
    <source>
        <strain evidence="13">cv. Fuhuasheng</strain>
        <tissue evidence="12">Leaves</tissue>
    </source>
</reference>
<evidence type="ECO:0000256" key="4">
    <source>
        <dbReference type="ARBA" id="ARBA00022722"/>
    </source>
</evidence>
<evidence type="ECO:0000256" key="7">
    <source>
        <dbReference type="ARBA" id="ARBA00022801"/>
    </source>
</evidence>
<dbReference type="AlphaFoldDB" id="A0A445AZJ5"/>
<evidence type="ECO:0000313" key="13">
    <source>
        <dbReference type="Proteomes" id="UP000289738"/>
    </source>
</evidence>
<dbReference type="Pfam" id="PF01693">
    <property type="entry name" value="Cauli_VI"/>
    <property type="match status" value="1"/>
</dbReference>
<evidence type="ECO:0000256" key="9">
    <source>
        <dbReference type="SAM" id="Coils"/>
    </source>
</evidence>
<accession>A0A445AZJ5</accession>
<comment type="similarity">
    <text evidence="2">Belongs to the RNase H family.</text>
</comment>
<dbReference type="GO" id="GO:0004523">
    <property type="term" value="F:RNA-DNA hybrid ribonuclease activity"/>
    <property type="evidence" value="ECO:0007669"/>
    <property type="project" value="UniProtKB-EC"/>
</dbReference>
<keyword evidence="6" id="KW-0255">Endonuclease</keyword>
<evidence type="ECO:0000256" key="2">
    <source>
        <dbReference type="ARBA" id="ARBA00005300"/>
    </source>
</evidence>
<dbReference type="SUPFAM" id="SSF55658">
    <property type="entry name" value="L9 N-domain-like"/>
    <property type="match status" value="1"/>
</dbReference>
<evidence type="ECO:0000313" key="12">
    <source>
        <dbReference type="EMBL" id="RYR31865.1"/>
    </source>
</evidence>
<evidence type="ECO:0000256" key="8">
    <source>
        <dbReference type="ARBA" id="ARBA00022842"/>
    </source>
</evidence>
<organism evidence="12 13">
    <name type="scientific">Arachis hypogaea</name>
    <name type="common">Peanut</name>
    <dbReference type="NCBI Taxonomy" id="3818"/>
    <lineage>
        <taxon>Eukaryota</taxon>
        <taxon>Viridiplantae</taxon>
        <taxon>Streptophyta</taxon>
        <taxon>Embryophyta</taxon>
        <taxon>Tracheophyta</taxon>
        <taxon>Spermatophyta</taxon>
        <taxon>Magnoliopsida</taxon>
        <taxon>eudicotyledons</taxon>
        <taxon>Gunneridae</taxon>
        <taxon>Pentapetalae</taxon>
        <taxon>rosids</taxon>
        <taxon>fabids</taxon>
        <taxon>Fabales</taxon>
        <taxon>Fabaceae</taxon>
        <taxon>Papilionoideae</taxon>
        <taxon>50 kb inversion clade</taxon>
        <taxon>dalbergioids sensu lato</taxon>
        <taxon>Dalbergieae</taxon>
        <taxon>Pterocarpus clade</taxon>
        <taxon>Arachis</taxon>
    </lineage>
</organism>
<dbReference type="InterPro" id="IPR011320">
    <property type="entry name" value="RNase_H1_N"/>
</dbReference>
<evidence type="ECO:0000256" key="10">
    <source>
        <dbReference type="SAM" id="MobiDB-lite"/>
    </source>
</evidence>
<name>A0A445AZJ5_ARAHY</name>
<evidence type="ECO:0000256" key="3">
    <source>
        <dbReference type="ARBA" id="ARBA00012180"/>
    </source>
</evidence>
<keyword evidence="4" id="KW-0540">Nuclease</keyword>
<keyword evidence="9" id="KW-0175">Coiled coil</keyword>